<reference evidence="1" key="2">
    <citation type="submission" date="2023-01" db="EMBL/GenBank/DDBJ databases">
        <title>Draft genome sequence of Agaribacter marinus strain NBRC 110023.</title>
        <authorList>
            <person name="Sun Q."/>
            <person name="Mori K."/>
        </authorList>
    </citation>
    <scope>NUCLEOTIDE SEQUENCE</scope>
    <source>
        <strain evidence="1">NBRC 110023</strain>
    </source>
</reference>
<dbReference type="AlphaFoldDB" id="A0AA37WKU1"/>
<sequence>MLNYLCKHCHQSMAYIDYNRSPYCSQNPCQRARVQAEILEHKTKVNQVIQQSVELFRHSQQPTENDENHPSTPINAILPYNDKALVELPEDRKEAFIAHLRRVYQSVCEQKPNAEATYVAELKPADDELTSTMLGKACGTCKGACCGLGETHAFQDYWSLRRYVSAFEKMPTEKTVINDYRKYLPSHSYQAACVFQGEMGCALPSDMRATTCRNYKCDGLINYENTLRDAGTNLTHAAGTRGRTVLHISVFDETSTQIIPIAKPALS</sequence>
<dbReference type="EMBL" id="BSOT01000006">
    <property type="protein sequence ID" value="GLR71884.1"/>
    <property type="molecule type" value="Genomic_DNA"/>
</dbReference>
<dbReference type="RefSeq" id="WP_284218216.1">
    <property type="nucleotide sequence ID" value="NZ_BSOT01000006.1"/>
</dbReference>
<comment type="caution">
    <text evidence="1">The sequence shown here is derived from an EMBL/GenBank/DDBJ whole genome shotgun (WGS) entry which is preliminary data.</text>
</comment>
<evidence type="ECO:0000313" key="2">
    <source>
        <dbReference type="Proteomes" id="UP001156601"/>
    </source>
</evidence>
<evidence type="ECO:0000313" key="1">
    <source>
        <dbReference type="EMBL" id="GLR71884.1"/>
    </source>
</evidence>
<accession>A0AA37WKU1</accession>
<gene>
    <name evidence="1" type="ORF">GCM10007852_27920</name>
</gene>
<dbReference type="Proteomes" id="UP001156601">
    <property type="component" value="Unassembled WGS sequence"/>
</dbReference>
<proteinExistence type="predicted"/>
<organism evidence="1 2">
    <name type="scientific">Agaribacter marinus</name>
    <dbReference type="NCBI Taxonomy" id="1431249"/>
    <lineage>
        <taxon>Bacteria</taxon>
        <taxon>Pseudomonadati</taxon>
        <taxon>Pseudomonadota</taxon>
        <taxon>Gammaproteobacteria</taxon>
        <taxon>Alteromonadales</taxon>
        <taxon>Alteromonadaceae</taxon>
        <taxon>Agaribacter</taxon>
    </lineage>
</organism>
<reference evidence="1" key="1">
    <citation type="journal article" date="2014" name="Int. J. Syst. Evol. Microbiol.">
        <title>Complete genome sequence of Corynebacterium casei LMG S-19264T (=DSM 44701T), isolated from a smear-ripened cheese.</title>
        <authorList>
            <consortium name="US DOE Joint Genome Institute (JGI-PGF)"/>
            <person name="Walter F."/>
            <person name="Albersmeier A."/>
            <person name="Kalinowski J."/>
            <person name="Ruckert C."/>
        </authorList>
    </citation>
    <scope>NUCLEOTIDE SEQUENCE</scope>
    <source>
        <strain evidence="1">NBRC 110023</strain>
    </source>
</reference>
<protein>
    <submittedName>
        <fullName evidence="1">Uncharacterized protein</fullName>
    </submittedName>
</protein>
<keyword evidence="2" id="KW-1185">Reference proteome</keyword>
<name>A0AA37WKU1_9ALTE</name>